<evidence type="ECO:0000256" key="7">
    <source>
        <dbReference type="ARBA" id="ARBA00049157"/>
    </source>
</evidence>
<organism evidence="14 15">
    <name type="scientific">Caldanaerovirga acetigignens</name>
    <dbReference type="NCBI Taxonomy" id="447595"/>
    <lineage>
        <taxon>Bacteria</taxon>
        <taxon>Bacillati</taxon>
        <taxon>Bacillota</taxon>
        <taxon>Clostridia</taxon>
        <taxon>Thermosediminibacterales</taxon>
        <taxon>Thermosediminibacteraceae</taxon>
        <taxon>Caldanaerovirga</taxon>
    </lineage>
</organism>
<sequence length="234" mass="25872">MEEYFKRVIIALDTPDEKRALELVRLLKNRVGIFKVGLELFTGAGPSIIGKINEEGCRVFLDLKFHDIPNTVYGAVKQAARLGAFMLDVHASGGRKMMEWAKKAVEEVFERDCEKRPKILAVTVLTSIDGEDLKEMNVEKSPCEQVLSLAKMAKQIGLDGVVASPLEIRKIKEVLGRDFMVVTPGVRPSFAAASDQKRVMTPLEAIKMGTDYIVIGRPVTAAEDPPAALEKIFD</sequence>
<dbReference type="InterPro" id="IPR013785">
    <property type="entry name" value="Aldolase_TIM"/>
</dbReference>
<feature type="active site" description="For OMPdecase activity" evidence="10">
    <location>
        <position position="62"/>
    </location>
</feature>
<dbReference type="EC" id="4.1.1.23" evidence="9"/>
<dbReference type="GO" id="GO:0044205">
    <property type="term" value="P:'de novo' UMP biosynthetic process"/>
    <property type="evidence" value="ECO:0007669"/>
    <property type="project" value="UniProtKB-UniRule"/>
</dbReference>
<keyword evidence="5 9" id="KW-0665">Pyrimidine biosynthesis</keyword>
<feature type="binding site" evidence="9 11">
    <location>
        <position position="217"/>
    </location>
    <ligand>
        <name>substrate</name>
    </ligand>
</feature>
<protein>
    <recommendedName>
        <fullName evidence="9">Orotidine 5'-phosphate decarboxylase</fullName>
        <ecNumber evidence="9">4.1.1.23</ecNumber>
    </recommendedName>
    <alternativeName>
        <fullName evidence="9">OMP decarboxylase</fullName>
        <shortName evidence="9">OMPDCase</shortName>
        <shortName evidence="9">OMPdecase</shortName>
    </alternativeName>
</protein>
<proteinExistence type="inferred from homology"/>
<comment type="function">
    <text evidence="1 9">Catalyzes the decarboxylation of orotidine 5'-monophosphate (OMP) to uridine 5'-monophosphate (UMP).</text>
</comment>
<evidence type="ECO:0000256" key="8">
    <source>
        <dbReference type="ARBA" id="ARBA00061012"/>
    </source>
</evidence>
<feature type="binding site" evidence="9 11">
    <location>
        <position position="13"/>
    </location>
    <ligand>
        <name>substrate</name>
    </ligand>
</feature>
<reference evidence="15" key="1">
    <citation type="submission" date="2016-11" db="EMBL/GenBank/DDBJ databases">
        <authorList>
            <person name="Varghese N."/>
            <person name="Submissions S."/>
        </authorList>
    </citation>
    <scope>NUCLEOTIDE SEQUENCE [LARGE SCALE GENOMIC DNA]</scope>
    <source>
        <strain evidence="15">DSM 18802</strain>
    </source>
</reference>
<dbReference type="InterPro" id="IPR014732">
    <property type="entry name" value="OMPdecase"/>
</dbReference>
<dbReference type="SMART" id="SM00934">
    <property type="entry name" value="OMPdecase"/>
    <property type="match status" value="1"/>
</dbReference>
<evidence type="ECO:0000313" key="14">
    <source>
        <dbReference type="EMBL" id="SHM84125.1"/>
    </source>
</evidence>
<evidence type="ECO:0000256" key="1">
    <source>
        <dbReference type="ARBA" id="ARBA00002356"/>
    </source>
</evidence>
<dbReference type="NCBIfam" id="TIGR01740">
    <property type="entry name" value="pyrF"/>
    <property type="match status" value="1"/>
</dbReference>
<keyword evidence="4 9" id="KW-0210">Decarboxylase</keyword>
<keyword evidence="6 9" id="KW-0456">Lyase</keyword>
<evidence type="ECO:0000256" key="6">
    <source>
        <dbReference type="ARBA" id="ARBA00023239"/>
    </source>
</evidence>
<feature type="binding site" evidence="9 11">
    <location>
        <position position="196"/>
    </location>
    <ligand>
        <name>substrate</name>
    </ligand>
</feature>
<feature type="domain" description="Orotidine 5'-phosphate decarboxylase" evidence="13">
    <location>
        <begin position="7"/>
        <end position="232"/>
    </location>
</feature>
<evidence type="ECO:0000256" key="3">
    <source>
        <dbReference type="ARBA" id="ARBA00011738"/>
    </source>
</evidence>
<evidence type="ECO:0000256" key="5">
    <source>
        <dbReference type="ARBA" id="ARBA00022975"/>
    </source>
</evidence>
<dbReference type="EMBL" id="FRCR01000016">
    <property type="protein sequence ID" value="SHM84125.1"/>
    <property type="molecule type" value="Genomic_DNA"/>
</dbReference>
<evidence type="ECO:0000256" key="4">
    <source>
        <dbReference type="ARBA" id="ARBA00022793"/>
    </source>
</evidence>
<feature type="active site" description="Proton donor" evidence="9">
    <location>
        <position position="64"/>
    </location>
</feature>
<comment type="similarity">
    <text evidence="8 9">Belongs to the OMP decarboxylase family. Type 1 subfamily.</text>
</comment>
<dbReference type="Gene3D" id="3.20.20.70">
    <property type="entry name" value="Aldolase class I"/>
    <property type="match status" value="1"/>
</dbReference>
<evidence type="ECO:0000256" key="9">
    <source>
        <dbReference type="HAMAP-Rule" id="MF_01200"/>
    </source>
</evidence>
<dbReference type="FunFam" id="3.20.20.70:FF:000015">
    <property type="entry name" value="Orotidine 5'-phosphate decarboxylase"/>
    <property type="match status" value="1"/>
</dbReference>
<dbReference type="SUPFAM" id="SSF51366">
    <property type="entry name" value="Ribulose-phoshate binding barrel"/>
    <property type="match status" value="1"/>
</dbReference>
<dbReference type="GO" id="GO:0005829">
    <property type="term" value="C:cytosol"/>
    <property type="evidence" value="ECO:0007669"/>
    <property type="project" value="TreeGrafter"/>
</dbReference>
<dbReference type="Pfam" id="PF00215">
    <property type="entry name" value="OMPdecase"/>
    <property type="match status" value="1"/>
</dbReference>
<dbReference type="CDD" id="cd04725">
    <property type="entry name" value="OMP_decarboxylase_like"/>
    <property type="match status" value="1"/>
</dbReference>
<comment type="subunit">
    <text evidence="3 9">Homodimer.</text>
</comment>
<accession>A0A1M7M0D1</accession>
<dbReference type="PANTHER" id="PTHR32119">
    <property type="entry name" value="OROTIDINE 5'-PHOSPHATE DECARBOXYLASE"/>
    <property type="match status" value="1"/>
</dbReference>
<keyword evidence="15" id="KW-1185">Reference proteome</keyword>
<dbReference type="GO" id="GO:0004590">
    <property type="term" value="F:orotidine-5'-phosphate decarboxylase activity"/>
    <property type="evidence" value="ECO:0007669"/>
    <property type="project" value="UniProtKB-UniRule"/>
</dbReference>
<feature type="active site" description="For OMPdecase activity" evidence="10">
    <location>
        <position position="67"/>
    </location>
</feature>
<dbReference type="Proteomes" id="UP000184375">
    <property type="component" value="Unassembled WGS sequence"/>
</dbReference>
<dbReference type="InterPro" id="IPR001754">
    <property type="entry name" value="OMPdeCOase_dom"/>
</dbReference>
<dbReference type="PANTHER" id="PTHR32119:SF2">
    <property type="entry name" value="OROTIDINE 5'-PHOSPHATE DECARBOXYLASE"/>
    <property type="match status" value="1"/>
</dbReference>
<name>A0A1M7M0D1_9FIRM</name>
<feature type="binding site" evidence="9 11">
    <location>
        <position position="126"/>
    </location>
    <ligand>
        <name>substrate</name>
    </ligand>
</feature>
<dbReference type="AlphaFoldDB" id="A0A1M7M0D1"/>
<feature type="binding site" evidence="9">
    <location>
        <begin position="62"/>
        <end position="71"/>
    </location>
    <ligand>
        <name>substrate</name>
    </ligand>
</feature>
<dbReference type="OrthoDB" id="9806203at2"/>
<dbReference type="PROSITE" id="PS00156">
    <property type="entry name" value="OMPDECASE"/>
    <property type="match status" value="1"/>
</dbReference>
<dbReference type="RefSeq" id="WP_073258267.1">
    <property type="nucleotide sequence ID" value="NZ_FRCR01000016.1"/>
</dbReference>
<dbReference type="InterPro" id="IPR011060">
    <property type="entry name" value="RibuloseP-bd_barrel"/>
</dbReference>
<dbReference type="InterPro" id="IPR018089">
    <property type="entry name" value="OMPdecase_AS"/>
</dbReference>
<evidence type="ECO:0000256" key="12">
    <source>
        <dbReference type="RuleBase" id="RU000512"/>
    </source>
</evidence>
<evidence type="ECO:0000313" key="15">
    <source>
        <dbReference type="Proteomes" id="UP000184375"/>
    </source>
</evidence>
<evidence type="ECO:0000259" key="13">
    <source>
        <dbReference type="SMART" id="SM00934"/>
    </source>
</evidence>
<dbReference type="STRING" id="447595.SAMN05660826_02131"/>
<feature type="binding site" evidence="9 11">
    <location>
        <position position="216"/>
    </location>
    <ligand>
        <name>substrate</name>
    </ligand>
</feature>
<dbReference type="HAMAP" id="MF_01200_B">
    <property type="entry name" value="OMPdecase_type1_B"/>
    <property type="match status" value="1"/>
</dbReference>
<evidence type="ECO:0000256" key="2">
    <source>
        <dbReference type="ARBA" id="ARBA00004861"/>
    </source>
</evidence>
<comment type="pathway">
    <text evidence="2 9 12">Pyrimidine metabolism; UMP biosynthesis via de novo pathway; UMP from orotate: step 2/2.</text>
</comment>
<comment type="catalytic activity">
    <reaction evidence="7 9 12">
        <text>orotidine 5'-phosphate + H(+) = UMP + CO2</text>
        <dbReference type="Rhea" id="RHEA:11596"/>
        <dbReference type="ChEBI" id="CHEBI:15378"/>
        <dbReference type="ChEBI" id="CHEBI:16526"/>
        <dbReference type="ChEBI" id="CHEBI:57538"/>
        <dbReference type="ChEBI" id="CHEBI:57865"/>
        <dbReference type="EC" id="4.1.1.23"/>
    </reaction>
</comment>
<feature type="binding site" evidence="9 11">
    <location>
        <position position="35"/>
    </location>
    <ligand>
        <name>substrate</name>
    </ligand>
</feature>
<dbReference type="GO" id="GO:0006207">
    <property type="term" value="P:'de novo' pyrimidine nucleobase biosynthetic process"/>
    <property type="evidence" value="ECO:0007669"/>
    <property type="project" value="InterPro"/>
</dbReference>
<evidence type="ECO:0000256" key="10">
    <source>
        <dbReference type="PIRSR" id="PIRSR614732-1"/>
    </source>
</evidence>
<gene>
    <name evidence="9" type="primary">pyrF</name>
    <name evidence="14" type="ORF">SAMN05660826_02131</name>
</gene>
<feature type="active site" description="For OMPdecase activity" evidence="10">
    <location>
        <position position="64"/>
    </location>
</feature>
<dbReference type="InterPro" id="IPR047596">
    <property type="entry name" value="OMPdecase_bac"/>
</dbReference>
<evidence type="ECO:0000256" key="11">
    <source>
        <dbReference type="PIRSR" id="PIRSR614732-2"/>
    </source>
</evidence>
<dbReference type="NCBIfam" id="NF001273">
    <property type="entry name" value="PRK00230.1"/>
    <property type="match status" value="1"/>
</dbReference>
<feature type="binding site" evidence="9 11">
    <location>
        <position position="187"/>
    </location>
    <ligand>
        <name>substrate</name>
    </ligand>
</feature>
<dbReference type="UniPathway" id="UPA00070">
    <property type="reaction ID" value="UER00120"/>
</dbReference>